<sequence>MLTKDAVVAWLEQLKAAWTTKDVEGALRLFEATERYYERPFHAGTTQSEYRSYWQDIVNLEDITFDFEVVAVDGNTACVHWRNDFRTPGDGKSCHLDGVFVIKFDSSLRCIEFRQWWFMA</sequence>
<accession>A0ABV6EWL7</accession>
<name>A0ABV6EWL7_9BRAD</name>
<evidence type="ECO:0000259" key="1">
    <source>
        <dbReference type="Pfam" id="PF12680"/>
    </source>
</evidence>
<gene>
    <name evidence="2" type="ORF">ACFFJ6_19165</name>
</gene>
<dbReference type="InterPro" id="IPR037401">
    <property type="entry name" value="SnoaL-like"/>
</dbReference>
<dbReference type="Gene3D" id="3.10.450.50">
    <property type="match status" value="1"/>
</dbReference>
<dbReference type="InterPro" id="IPR032710">
    <property type="entry name" value="NTF2-like_dom_sf"/>
</dbReference>
<evidence type="ECO:0000313" key="3">
    <source>
        <dbReference type="Proteomes" id="UP001589775"/>
    </source>
</evidence>
<dbReference type="SUPFAM" id="SSF54427">
    <property type="entry name" value="NTF2-like"/>
    <property type="match status" value="1"/>
</dbReference>
<dbReference type="EMBL" id="JBHLWM010000008">
    <property type="protein sequence ID" value="MFC0242622.1"/>
    <property type="molecule type" value="Genomic_DNA"/>
</dbReference>
<dbReference type="Proteomes" id="UP001589775">
    <property type="component" value="Unassembled WGS sequence"/>
</dbReference>
<dbReference type="Pfam" id="PF12680">
    <property type="entry name" value="SnoaL_2"/>
    <property type="match status" value="1"/>
</dbReference>
<organism evidence="2 3">
    <name type="scientific">Rhodopseudomonas telluris</name>
    <dbReference type="NCBI Taxonomy" id="644215"/>
    <lineage>
        <taxon>Bacteria</taxon>
        <taxon>Pseudomonadati</taxon>
        <taxon>Pseudomonadota</taxon>
        <taxon>Alphaproteobacteria</taxon>
        <taxon>Hyphomicrobiales</taxon>
        <taxon>Nitrobacteraceae</taxon>
        <taxon>Rhodopseudomonas</taxon>
    </lineage>
</organism>
<feature type="domain" description="SnoaL-like" evidence="1">
    <location>
        <begin position="13"/>
        <end position="105"/>
    </location>
</feature>
<comment type="caution">
    <text evidence="2">The sequence shown here is derived from an EMBL/GenBank/DDBJ whole genome shotgun (WGS) entry which is preliminary data.</text>
</comment>
<keyword evidence="3" id="KW-1185">Reference proteome</keyword>
<proteinExistence type="predicted"/>
<evidence type="ECO:0000313" key="2">
    <source>
        <dbReference type="EMBL" id="MFC0242622.1"/>
    </source>
</evidence>
<dbReference type="RefSeq" id="WP_378390773.1">
    <property type="nucleotide sequence ID" value="NZ_JBHLWM010000008.1"/>
</dbReference>
<reference evidence="2 3" key="1">
    <citation type="submission" date="2024-09" db="EMBL/GenBank/DDBJ databases">
        <authorList>
            <person name="Sun Q."/>
            <person name="Mori K."/>
        </authorList>
    </citation>
    <scope>NUCLEOTIDE SEQUENCE [LARGE SCALE GENOMIC DNA]</scope>
    <source>
        <strain evidence="2 3">KCTC 23279</strain>
    </source>
</reference>
<protein>
    <submittedName>
        <fullName evidence="2">Nuclear transport factor 2 family protein</fullName>
    </submittedName>
</protein>